<gene>
    <name evidence="3" type="ORF">H8J20_07895</name>
</gene>
<dbReference type="GO" id="GO:0008610">
    <property type="term" value="P:lipid biosynthetic process"/>
    <property type="evidence" value="ECO:0007669"/>
    <property type="project" value="TreeGrafter"/>
</dbReference>
<feature type="domain" description="Thioesterase" evidence="2">
    <location>
        <begin position="9"/>
        <end position="238"/>
    </location>
</feature>
<dbReference type="RefSeq" id="WP_179251434.1">
    <property type="nucleotide sequence ID" value="NZ_JACBIV010000001.1"/>
</dbReference>
<evidence type="ECO:0000313" key="3">
    <source>
        <dbReference type="EMBL" id="MBC3212059.1"/>
    </source>
</evidence>
<dbReference type="SUPFAM" id="SSF53474">
    <property type="entry name" value="alpha/beta-Hydrolases"/>
    <property type="match status" value="1"/>
</dbReference>
<dbReference type="Pfam" id="PF00975">
    <property type="entry name" value="Thioesterase"/>
    <property type="match status" value="1"/>
</dbReference>
<evidence type="ECO:0000259" key="2">
    <source>
        <dbReference type="Pfam" id="PF00975"/>
    </source>
</evidence>
<dbReference type="InterPro" id="IPR029058">
    <property type="entry name" value="AB_hydrolase_fold"/>
</dbReference>
<dbReference type="InterPro" id="IPR012223">
    <property type="entry name" value="TEII"/>
</dbReference>
<evidence type="ECO:0000256" key="1">
    <source>
        <dbReference type="ARBA" id="ARBA00007169"/>
    </source>
</evidence>
<protein>
    <submittedName>
        <fullName evidence="3">Thioesterase</fullName>
    </submittedName>
</protein>
<evidence type="ECO:0000313" key="4">
    <source>
        <dbReference type="Proteomes" id="UP000659084"/>
    </source>
</evidence>
<dbReference type="Proteomes" id="UP000659084">
    <property type="component" value="Unassembled WGS sequence"/>
</dbReference>
<dbReference type="Gene3D" id="3.40.50.1820">
    <property type="entry name" value="alpha/beta hydrolase"/>
    <property type="match status" value="1"/>
</dbReference>
<proteinExistence type="inferred from homology"/>
<accession>A0AAW3WM69</accession>
<dbReference type="PANTHER" id="PTHR11487:SF0">
    <property type="entry name" value="S-ACYL FATTY ACID SYNTHASE THIOESTERASE, MEDIUM CHAIN"/>
    <property type="match status" value="1"/>
</dbReference>
<dbReference type="PANTHER" id="PTHR11487">
    <property type="entry name" value="THIOESTERASE"/>
    <property type="match status" value="1"/>
</dbReference>
<dbReference type="InterPro" id="IPR001031">
    <property type="entry name" value="Thioesterase"/>
</dbReference>
<name>A0AAW3WM69_SERFO</name>
<sequence>MNSSAPKRIIYAFPHAGASASVYRAWLGRFKGDSNLVFKPIEIPGRDVLSREKAIDNLPLLVDRICADIHADFALHQQAGTTEWVTFGHSFGGVLSFIVSAALAENYAMRPLFSVISGSIAPSVQVDDDRHLWTDDQIISKMRADNGTPESILNEPAFARRLVTSLRTDYILRHQFLEFVDKKVSQPLDVISADQDENVTEEMQAAWRNHTLATTQLHPIEGGHFAIYNYFDLVKALFSQVPETQALVAESF</sequence>
<dbReference type="AlphaFoldDB" id="A0AAW3WM69"/>
<comment type="similarity">
    <text evidence="1">Belongs to the thioesterase family.</text>
</comment>
<reference evidence="3" key="1">
    <citation type="submission" date="2020-08" db="EMBL/GenBank/DDBJ databases">
        <title>Food and environmental bacterial isolates.</title>
        <authorList>
            <person name="Richter L."/>
            <person name="Du Plessis E.M."/>
            <person name="Duvenage S."/>
            <person name="Allam M."/>
            <person name="Korsten L."/>
        </authorList>
    </citation>
    <scope>NUCLEOTIDE SEQUENCE</scope>
    <source>
        <strain evidence="3">UPMP2127</strain>
    </source>
</reference>
<dbReference type="EMBL" id="JACNYO010000006">
    <property type="protein sequence ID" value="MBC3212059.1"/>
    <property type="molecule type" value="Genomic_DNA"/>
</dbReference>
<comment type="caution">
    <text evidence="3">The sequence shown here is derived from an EMBL/GenBank/DDBJ whole genome shotgun (WGS) entry which is preliminary data.</text>
</comment>
<organism evidence="3 4">
    <name type="scientific">Serratia fonticola</name>
    <dbReference type="NCBI Taxonomy" id="47917"/>
    <lineage>
        <taxon>Bacteria</taxon>
        <taxon>Pseudomonadati</taxon>
        <taxon>Pseudomonadota</taxon>
        <taxon>Gammaproteobacteria</taxon>
        <taxon>Enterobacterales</taxon>
        <taxon>Yersiniaceae</taxon>
        <taxon>Serratia</taxon>
    </lineage>
</organism>